<name>A0A1Y1I7B0_KLENI</name>
<feature type="compositionally biased region" description="Polar residues" evidence="2">
    <location>
        <begin position="162"/>
        <end position="175"/>
    </location>
</feature>
<sequence length="274" mass="30557">MLLPRASQGARSTRHQVLGSRTSTCREALQMQMDVHENLHEQLELEGQQLRRHGLPLRLHVRCQRQGNFQLVTESEANPYWLSVMVRNIAGDGHCRLPVRIVRLECNEQGGRWGLRRRLVYFCPPSGAITVRIKTDRSQTAELTDCIPSGWLPRQSYDCGTNIQSGESPSSTYNQFRPCGQPSPSDTQSFQPADTPQDTSPPDTPAPAMTSDPATPAPVITSPPDTAPPDTPAAATSSPPDSGHSGHRPKRLPRPHLRARQHRPCRTRLPRWRP</sequence>
<dbReference type="AlphaFoldDB" id="A0A1Y1I7B0"/>
<organism evidence="3 4">
    <name type="scientific">Klebsormidium nitens</name>
    <name type="common">Green alga</name>
    <name type="synonym">Ulothrix nitens</name>
    <dbReference type="NCBI Taxonomy" id="105231"/>
    <lineage>
        <taxon>Eukaryota</taxon>
        <taxon>Viridiplantae</taxon>
        <taxon>Streptophyta</taxon>
        <taxon>Klebsormidiophyceae</taxon>
        <taxon>Klebsormidiales</taxon>
        <taxon>Klebsormidiaceae</taxon>
        <taxon>Klebsormidium</taxon>
    </lineage>
</organism>
<dbReference type="Proteomes" id="UP000054558">
    <property type="component" value="Unassembled WGS sequence"/>
</dbReference>
<proteinExistence type="predicted"/>
<keyword evidence="1" id="KW-0175">Coiled coil</keyword>
<feature type="region of interest" description="Disordered" evidence="2">
    <location>
        <begin position="162"/>
        <end position="274"/>
    </location>
</feature>
<evidence type="ECO:0000313" key="4">
    <source>
        <dbReference type="Proteomes" id="UP000054558"/>
    </source>
</evidence>
<reference evidence="3 4" key="1">
    <citation type="journal article" date="2014" name="Nat. Commun.">
        <title>Klebsormidium flaccidum genome reveals primary factors for plant terrestrial adaptation.</title>
        <authorList>
            <person name="Hori K."/>
            <person name="Maruyama F."/>
            <person name="Fujisawa T."/>
            <person name="Togashi T."/>
            <person name="Yamamoto N."/>
            <person name="Seo M."/>
            <person name="Sato S."/>
            <person name="Yamada T."/>
            <person name="Mori H."/>
            <person name="Tajima N."/>
            <person name="Moriyama T."/>
            <person name="Ikeuchi M."/>
            <person name="Watanabe M."/>
            <person name="Wada H."/>
            <person name="Kobayashi K."/>
            <person name="Saito M."/>
            <person name="Masuda T."/>
            <person name="Sasaki-Sekimoto Y."/>
            <person name="Mashiguchi K."/>
            <person name="Awai K."/>
            <person name="Shimojima M."/>
            <person name="Masuda S."/>
            <person name="Iwai M."/>
            <person name="Nobusawa T."/>
            <person name="Narise T."/>
            <person name="Kondo S."/>
            <person name="Saito H."/>
            <person name="Sato R."/>
            <person name="Murakawa M."/>
            <person name="Ihara Y."/>
            <person name="Oshima-Yamada Y."/>
            <person name="Ohtaka K."/>
            <person name="Satoh M."/>
            <person name="Sonobe K."/>
            <person name="Ishii M."/>
            <person name="Ohtani R."/>
            <person name="Kanamori-Sato M."/>
            <person name="Honoki R."/>
            <person name="Miyazaki D."/>
            <person name="Mochizuki H."/>
            <person name="Umetsu J."/>
            <person name="Higashi K."/>
            <person name="Shibata D."/>
            <person name="Kamiya Y."/>
            <person name="Sato N."/>
            <person name="Nakamura Y."/>
            <person name="Tabata S."/>
            <person name="Ida S."/>
            <person name="Kurokawa K."/>
            <person name="Ohta H."/>
        </authorList>
    </citation>
    <scope>NUCLEOTIDE SEQUENCE [LARGE SCALE GENOMIC DNA]</scope>
    <source>
        <strain evidence="3 4">NIES-2285</strain>
    </source>
</reference>
<evidence type="ECO:0000313" key="3">
    <source>
        <dbReference type="EMBL" id="GAQ85031.1"/>
    </source>
</evidence>
<dbReference type="InterPro" id="IPR036749">
    <property type="entry name" value="Expansin_CBD_sf"/>
</dbReference>
<dbReference type="Gene3D" id="2.60.40.760">
    <property type="entry name" value="Expansin, cellulose-binding-like domain"/>
    <property type="match status" value="1"/>
</dbReference>
<feature type="coiled-coil region" evidence="1">
    <location>
        <begin position="26"/>
        <end position="53"/>
    </location>
</feature>
<keyword evidence="4" id="KW-1185">Reference proteome</keyword>
<feature type="compositionally biased region" description="Low complexity" evidence="2">
    <location>
        <begin position="232"/>
        <end position="242"/>
    </location>
</feature>
<accession>A0A1Y1I7B0</accession>
<dbReference type="SUPFAM" id="SSF49590">
    <property type="entry name" value="PHL pollen allergen"/>
    <property type="match status" value="1"/>
</dbReference>
<gene>
    <name evidence="3" type="ORF">KFL_002180060</name>
</gene>
<evidence type="ECO:0000256" key="2">
    <source>
        <dbReference type="SAM" id="MobiDB-lite"/>
    </source>
</evidence>
<evidence type="ECO:0000256" key="1">
    <source>
        <dbReference type="SAM" id="Coils"/>
    </source>
</evidence>
<dbReference type="EMBL" id="DF237167">
    <property type="protein sequence ID" value="GAQ85031.1"/>
    <property type="molecule type" value="Genomic_DNA"/>
</dbReference>
<protein>
    <submittedName>
        <fullName evidence="3">Expansin</fullName>
    </submittedName>
</protein>
<feature type="compositionally biased region" description="Low complexity" evidence="2">
    <location>
        <begin position="191"/>
        <end position="224"/>
    </location>
</feature>
<feature type="compositionally biased region" description="Basic residues" evidence="2">
    <location>
        <begin position="245"/>
        <end position="274"/>
    </location>
</feature>
<dbReference type="OrthoDB" id="5823761at2759"/>